<dbReference type="Pfam" id="PF04995">
    <property type="entry name" value="CcmD"/>
    <property type="match status" value="1"/>
</dbReference>
<gene>
    <name evidence="13" type="primary">ccmD</name>
    <name evidence="13" type="ORF">ACFSGJ_19245</name>
</gene>
<name>A0ABW4SC36_9RHOB</name>
<reference evidence="14" key="1">
    <citation type="journal article" date="2019" name="Int. J. Syst. Evol. Microbiol.">
        <title>The Global Catalogue of Microorganisms (GCM) 10K type strain sequencing project: providing services to taxonomists for standard genome sequencing and annotation.</title>
        <authorList>
            <consortium name="The Broad Institute Genomics Platform"/>
            <consortium name="The Broad Institute Genome Sequencing Center for Infectious Disease"/>
            <person name="Wu L."/>
            <person name="Ma J."/>
        </authorList>
    </citation>
    <scope>NUCLEOTIDE SEQUENCE [LARGE SCALE GENOMIC DNA]</scope>
    <source>
        <strain evidence="14">CGMCC 4.7242</strain>
    </source>
</reference>
<organism evidence="13 14">
    <name type="scientific">Halodurantibacterium flavum</name>
    <dbReference type="NCBI Taxonomy" id="1382802"/>
    <lineage>
        <taxon>Bacteria</taxon>
        <taxon>Pseudomonadati</taxon>
        <taxon>Pseudomonadota</taxon>
        <taxon>Alphaproteobacteria</taxon>
        <taxon>Rhodobacterales</taxon>
        <taxon>Paracoccaceae</taxon>
        <taxon>Halodurantibacterium</taxon>
    </lineage>
</organism>
<comment type="function">
    <text evidence="1 12">Required for the export of heme to the periplasm for the biogenesis of c-type cytochromes.</text>
</comment>
<comment type="similarity">
    <text evidence="3 12">Belongs to the CcmD/CycX/HelD family.</text>
</comment>
<evidence type="ECO:0000313" key="14">
    <source>
        <dbReference type="Proteomes" id="UP001597353"/>
    </source>
</evidence>
<dbReference type="InterPro" id="IPR007078">
    <property type="entry name" value="Haem_export_protD_CcmD"/>
</dbReference>
<evidence type="ECO:0000256" key="8">
    <source>
        <dbReference type="ARBA" id="ARBA00022692"/>
    </source>
</evidence>
<keyword evidence="11 12" id="KW-0472">Membrane</keyword>
<comment type="subcellular location">
    <subcellularLocation>
        <location evidence="2 12">Cell inner membrane</location>
        <topology evidence="2 12">Single-pass membrane protein</topology>
    </subcellularLocation>
</comment>
<keyword evidence="8 12" id="KW-0812">Transmembrane</keyword>
<accession>A0ABW4SC36</accession>
<keyword evidence="10 12" id="KW-1133">Transmembrane helix</keyword>
<protein>
    <recommendedName>
        <fullName evidence="4 12">Heme exporter protein D</fullName>
    </recommendedName>
</protein>
<evidence type="ECO:0000256" key="4">
    <source>
        <dbReference type="ARBA" id="ARBA00016461"/>
    </source>
</evidence>
<evidence type="ECO:0000256" key="11">
    <source>
        <dbReference type="ARBA" id="ARBA00023136"/>
    </source>
</evidence>
<evidence type="ECO:0000256" key="1">
    <source>
        <dbReference type="ARBA" id="ARBA00002442"/>
    </source>
</evidence>
<dbReference type="EMBL" id="JBHUGH010000037">
    <property type="protein sequence ID" value="MFD1914344.1"/>
    <property type="molecule type" value="Genomic_DNA"/>
</dbReference>
<keyword evidence="9 12" id="KW-0201">Cytochrome c-type biogenesis</keyword>
<keyword evidence="7 12" id="KW-0997">Cell inner membrane</keyword>
<evidence type="ECO:0000313" key="13">
    <source>
        <dbReference type="EMBL" id="MFD1914344.1"/>
    </source>
</evidence>
<dbReference type="NCBIfam" id="TIGR03141">
    <property type="entry name" value="cytochro_ccmD"/>
    <property type="match status" value="1"/>
</dbReference>
<keyword evidence="5 12" id="KW-0813">Transport</keyword>
<dbReference type="RefSeq" id="WP_390265630.1">
    <property type="nucleotide sequence ID" value="NZ_JBHUGH010000037.1"/>
</dbReference>
<keyword evidence="6 12" id="KW-1003">Cell membrane</keyword>
<feature type="transmembrane region" description="Helical" evidence="12">
    <location>
        <begin position="12"/>
        <end position="32"/>
    </location>
</feature>
<evidence type="ECO:0000256" key="6">
    <source>
        <dbReference type="ARBA" id="ARBA00022475"/>
    </source>
</evidence>
<evidence type="ECO:0000256" key="7">
    <source>
        <dbReference type="ARBA" id="ARBA00022519"/>
    </source>
</evidence>
<evidence type="ECO:0000256" key="3">
    <source>
        <dbReference type="ARBA" id="ARBA00008741"/>
    </source>
</evidence>
<evidence type="ECO:0000256" key="12">
    <source>
        <dbReference type="RuleBase" id="RU363101"/>
    </source>
</evidence>
<evidence type="ECO:0000256" key="5">
    <source>
        <dbReference type="ARBA" id="ARBA00022448"/>
    </source>
</evidence>
<proteinExistence type="inferred from homology"/>
<evidence type="ECO:0000256" key="2">
    <source>
        <dbReference type="ARBA" id="ARBA00004377"/>
    </source>
</evidence>
<evidence type="ECO:0000256" key="10">
    <source>
        <dbReference type="ARBA" id="ARBA00022989"/>
    </source>
</evidence>
<evidence type="ECO:0000256" key="9">
    <source>
        <dbReference type="ARBA" id="ARBA00022748"/>
    </source>
</evidence>
<sequence>MMPDLGRYALEVALAYGVSLALLGALIAGTLWRGARVRRALAEVEKRQER</sequence>
<dbReference type="Proteomes" id="UP001597353">
    <property type="component" value="Unassembled WGS sequence"/>
</dbReference>
<comment type="caution">
    <text evidence="13">The sequence shown here is derived from an EMBL/GenBank/DDBJ whole genome shotgun (WGS) entry which is preliminary data.</text>
</comment>
<keyword evidence="14" id="KW-1185">Reference proteome</keyword>